<keyword evidence="1" id="KW-0732">Signal</keyword>
<evidence type="ECO:0000313" key="2">
    <source>
        <dbReference type="EMBL" id="AEE26633.1"/>
    </source>
</evidence>
<name>F4BGN9_9GAMM</name>
<dbReference type="EMBL" id="CP002558">
    <property type="protein sequence ID" value="AEE26633.1"/>
    <property type="molecule type" value="Genomic_DNA"/>
</dbReference>
<accession>F4BGN9</accession>
<feature type="chain" id="PRO_5003305678" evidence="1">
    <location>
        <begin position="21"/>
        <end position="511"/>
    </location>
</feature>
<evidence type="ECO:0000313" key="3">
    <source>
        <dbReference type="Proteomes" id="UP000008303"/>
    </source>
</evidence>
<evidence type="ECO:0000256" key="1">
    <source>
        <dbReference type="SAM" id="SignalP"/>
    </source>
</evidence>
<proteinExistence type="predicted"/>
<sequence length="511" mass="56934">MKQALTITLLATIMATTVYADDLNAKIIESITKYSNEAETAAQTDNNSAIYTIKNITSLTDDIQANGARLAKGLVLTNAGEINIPNAVKPKDIYMINKAAAAKGIAEYNTEKAQINATIEKWMKKRNNASGIGKKIKQLKYDRKIAQKKAQLETINTKIDILKDIENGDKDYAEEKITQFNNIKDITINSHKAYFNYIDKPVSSYLNLAWNYAFKLDYVNYRKNINHFWGRKLVLWNGRYYLTNKDAAKAYEFNDITNYLTIQTIKSLQNSDTSKAISLYADTNTFAYTITTLSDLSDIQNKIVSPKTAQSICEANLIDIKTNARVSAARNIINGLADQKTVETILTQLLDKTNDNNIKIYDLDKLGNNWTIKAVRNAINATIGSKGMVYIKDHTLMLRSTKAIAGSFANAIVENEIYKQVSDADSILFGENACNFTAANNSNNPIAKAMLAAAKQIAIAQLATSKEIAKQLPKGQVVDAAFKEKVYLALQATMLENLNKILSEEEYQELN</sequence>
<dbReference type="AlphaFoldDB" id="F4BGN9"/>
<dbReference type="RefSeq" id="WP_014548622.1">
    <property type="nucleotide sequence ID" value="NC_017449.1"/>
</dbReference>
<dbReference type="Proteomes" id="UP000008303">
    <property type="component" value="Chromosome"/>
</dbReference>
<dbReference type="HOGENOM" id="CLU_563552_0_0_6"/>
<feature type="signal peptide" evidence="1">
    <location>
        <begin position="1"/>
        <end position="20"/>
    </location>
</feature>
<gene>
    <name evidence="2" type="ordered locus">FN3523_1330</name>
</gene>
<organism evidence="2 3">
    <name type="scientific">Francisella hispaniensis</name>
    <dbReference type="NCBI Taxonomy" id="622488"/>
    <lineage>
        <taxon>Bacteria</taxon>
        <taxon>Pseudomonadati</taxon>
        <taxon>Pseudomonadota</taxon>
        <taxon>Gammaproteobacteria</taxon>
        <taxon>Thiotrichales</taxon>
        <taxon>Francisellaceae</taxon>
        <taxon>Francisella</taxon>
    </lineage>
</organism>
<protein>
    <submittedName>
        <fullName evidence="2">Uncharacterized protein</fullName>
    </submittedName>
</protein>
<dbReference type="KEGG" id="fcn:FN3523_1330"/>
<dbReference type="PATRIC" id="fig|676032.3.peg.1338"/>
<reference evidence="3" key="1">
    <citation type="journal article" date="2011" name="Appl. Environ. Microbiol.">
        <title>Common ancestry and novel genetic traits of Francisella novicida-like isolates from North America and Australia as revealed by comparative genomic analyses.</title>
        <authorList>
            <person name="Siddaramappa S."/>
            <person name="Challacombe J.F."/>
            <person name="Petersen J.M."/>
            <person name="Pillai S."/>
            <person name="Hogg G."/>
            <person name="Kuske C.R."/>
        </authorList>
    </citation>
    <scope>NUCLEOTIDE SEQUENCE [LARGE SCALE GENOMIC DNA]</scope>
    <source>
        <strain evidence="3">3523</strain>
    </source>
</reference>